<proteinExistence type="predicted"/>
<keyword evidence="3" id="KW-1185">Reference proteome</keyword>
<organism evidence="2 3">
    <name type="scientific">Prauserella flavalba</name>
    <dbReference type="NCBI Taxonomy" id="1477506"/>
    <lineage>
        <taxon>Bacteria</taxon>
        <taxon>Bacillati</taxon>
        <taxon>Actinomycetota</taxon>
        <taxon>Actinomycetes</taxon>
        <taxon>Pseudonocardiales</taxon>
        <taxon>Pseudonocardiaceae</taxon>
        <taxon>Prauserella</taxon>
    </lineage>
</organism>
<sequence length="228" mass="25248">MNSDVADKTSLPVDFAVYGLDWGFRGPRWVDFFEGAPDGRPWALWLGHRRQGSEHGVRIGTLPRPRYDETMCPNGGDPLAEVAFGGAFGLVNLTLPDGSVPRPDGLILALVEHAEKQAKRYEEWPQVTWRVEGEPVRARVWHFAGAWAGFTSELPDAYVIAIGIGLPPEETHLVRIDKTDSYGTDFGAPLSLTELGKHKSNRPEAWLPPPQRDAFHPDQLALVPETGH</sequence>
<name>A0A318LD31_9PSEU</name>
<comment type="caution">
    <text evidence="2">The sequence shown here is derived from an EMBL/GenBank/DDBJ whole genome shotgun (WGS) entry which is preliminary data.</text>
</comment>
<reference evidence="2 3" key="1">
    <citation type="submission" date="2016-07" db="EMBL/GenBank/DDBJ databases">
        <title>Draft genome sequence of Prauserella sp. YIM 121212, isolated from alkaline soil.</title>
        <authorList>
            <person name="Ruckert C."/>
            <person name="Albersmeier A."/>
            <person name="Jiang C.-L."/>
            <person name="Jiang Y."/>
            <person name="Kalinowski J."/>
            <person name="Schneider O."/>
            <person name="Winkler A."/>
            <person name="Zotchev S.B."/>
        </authorList>
    </citation>
    <scope>NUCLEOTIDE SEQUENCE [LARGE SCALE GENOMIC DNA]</scope>
    <source>
        <strain evidence="2 3">YIM 121212</strain>
    </source>
</reference>
<evidence type="ECO:0000313" key="2">
    <source>
        <dbReference type="EMBL" id="PXY18013.1"/>
    </source>
</evidence>
<evidence type="ECO:0000256" key="1">
    <source>
        <dbReference type="SAM" id="MobiDB-lite"/>
    </source>
</evidence>
<evidence type="ECO:0000313" key="3">
    <source>
        <dbReference type="Proteomes" id="UP000247892"/>
    </source>
</evidence>
<gene>
    <name evidence="2" type="ORF">BA062_36550</name>
</gene>
<dbReference type="AlphaFoldDB" id="A0A318LD31"/>
<dbReference type="EMBL" id="MASU01000023">
    <property type="protein sequence ID" value="PXY18013.1"/>
    <property type="molecule type" value="Genomic_DNA"/>
</dbReference>
<dbReference type="OrthoDB" id="3784587at2"/>
<feature type="region of interest" description="Disordered" evidence="1">
    <location>
        <begin position="198"/>
        <end position="217"/>
    </location>
</feature>
<dbReference type="Proteomes" id="UP000247892">
    <property type="component" value="Unassembled WGS sequence"/>
</dbReference>
<protein>
    <submittedName>
        <fullName evidence="2">Uncharacterized protein</fullName>
    </submittedName>
</protein>
<accession>A0A318LD31</accession>